<accession>A0A8X7VLF4</accession>
<dbReference type="AlphaFoldDB" id="A0A8X7VLF4"/>
<evidence type="ECO:0000256" key="1">
    <source>
        <dbReference type="ARBA" id="ARBA00022598"/>
    </source>
</evidence>
<dbReference type="PANTHER" id="PTHR23090:SF9">
    <property type="entry name" value="GLUTAMINE-DEPENDENT NAD(+) SYNTHETASE"/>
    <property type="match status" value="1"/>
</dbReference>
<dbReference type="Gene3D" id="3.40.50.620">
    <property type="entry name" value="HUPs"/>
    <property type="match status" value="1"/>
</dbReference>
<comment type="caution">
    <text evidence="2">The sequence shown here is derived from an EMBL/GenBank/DDBJ whole genome shotgun (WGS) entry which is preliminary data.</text>
</comment>
<sequence>MSSPSDFSVKSSADINPIGCISKQDLRLFLRWAATSLGYQSLADIEAGPPTAELELVLTILRHLGLCKQLDEVDMGMTYEELSVYGRMRKIFQCGPVSMFKSYSPEDNRLDLRQFLYNSKWPYQFKKIDEIVNGLNGDSVAFPGEEGSSTKEVGVVAANSVDPSAGL</sequence>
<dbReference type="GO" id="GO:0009435">
    <property type="term" value="P:NAD+ biosynthetic process"/>
    <property type="evidence" value="ECO:0007669"/>
    <property type="project" value="InterPro"/>
</dbReference>
<name>A0A8X7VLF4_BRACI</name>
<dbReference type="PANTHER" id="PTHR23090">
    <property type="entry name" value="NH 3 /GLUTAMINE-DEPENDENT NAD + SYNTHETASE"/>
    <property type="match status" value="1"/>
</dbReference>
<dbReference type="GO" id="GO:0003952">
    <property type="term" value="F:NAD+ synthase (glutamine-hydrolyzing) activity"/>
    <property type="evidence" value="ECO:0007669"/>
    <property type="project" value="InterPro"/>
</dbReference>
<dbReference type="EMBL" id="JAAMPC010000004">
    <property type="protein sequence ID" value="KAG2313878.1"/>
    <property type="molecule type" value="Genomic_DNA"/>
</dbReference>
<dbReference type="GO" id="GO:0004359">
    <property type="term" value="F:glutaminase activity"/>
    <property type="evidence" value="ECO:0007669"/>
    <property type="project" value="InterPro"/>
</dbReference>
<dbReference type="InterPro" id="IPR014729">
    <property type="entry name" value="Rossmann-like_a/b/a_fold"/>
</dbReference>
<keyword evidence="1" id="KW-0436">Ligase</keyword>
<organism evidence="2 3">
    <name type="scientific">Brassica carinata</name>
    <name type="common">Ethiopian mustard</name>
    <name type="synonym">Abyssinian cabbage</name>
    <dbReference type="NCBI Taxonomy" id="52824"/>
    <lineage>
        <taxon>Eukaryota</taxon>
        <taxon>Viridiplantae</taxon>
        <taxon>Streptophyta</taxon>
        <taxon>Embryophyta</taxon>
        <taxon>Tracheophyta</taxon>
        <taxon>Spermatophyta</taxon>
        <taxon>Magnoliopsida</taxon>
        <taxon>eudicotyledons</taxon>
        <taxon>Gunneridae</taxon>
        <taxon>Pentapetalae</taxon>
        <taxon>rosids</taxon>
        <taxon>malvids</taxon>
        <taxon>Brassicales</taxon>
        <taxon>Brassicaceae</taxon>
        <taxon>Brassiceae</taxon>
        <taxon>Brassica</taxon>
    </lineage>
</organism>
<proteinExistence type="predicted"/>
<dbReference type="GO" id="GO:0005737">
    <property type="term" value="C:cytoplasm"/>
    <property type="evidence" value="ECO:0007669"/>
    <property type="project" value="InterPro"/>
</dbReference>
<evidence type="ECO:0000313" key="2">
    <source>
        <dbReference type="EMBL" id="KAG2313878.1"/>
    </source>
</evidence>
<dbReference type="Proteomes" id="UP000886595">
    <property type="component" value="Unassembled WGS sequence"/>
</dbReference>
<evidence type="ECO:0000313" key="3">
    <source>
        <dbReference type="Proteomes" id="UP000886595"/>
    </source>
</evidence>
<dbReference type="SUPFAM" id="SSF52402">
    <property type="entry name" value="Adenine nucleotide alpha hydrolases-like"/>
    <property type="match status" value="1"/>
</dbReference>
<dbReference type="OrthoDB" id="1090601at2759"/>
<reference evidence="2 3" key="1">
    <citation type="submission" date="2020-02" db="EMBL/GenBank/DDBJ databases">
        <authorList>
            <person name="Ma Q."/>
            <person name="Huang Y."/>
            <person name="Song X."/>
            <person name="Pei D."/>
        </authorList>
    </citation>
    <scope>NUCLEOTIDE SEQUENCE [LARGE SCALE GENOMIC DNA]</scope>
    <source>
        <strain evidence="2">Sxm20200214</strain>
        <tissue evidence="2">Leaf</tissue>
    </source>
</reference>
<keyword evidence="3" id="KW-1185">Reference proteome</keyword>
<gene>
    <name evidence="2" type="ORF">Bca52824_017000</name>
</gene>
<dbReference type="InterPro" id="IPR003694">
    <property type="entry name" value="NAD_synthase"/>
</dbReference>
<protein>
    <submittedName>
        <fullName evidence="2">Uncharacterized protein</fullName>
    </submittedName>
</protein>